<gene>
    <name evidence="2" type="ORF">F383_21338</name>
</gene>
<evidence type="ECO:0000313" key="2">
    <source>
        <dbReference type="EMBL" id="KHG16810.1"/>
    </source>
</evidence>
<name>A0A0B0NVK4_GOSAR</name>
<keyword evidence="3" id="KW-1185">Reference proteome</keyword>
<evidence type="ECO:0000313" key="3">
    <source>
        <dbReference type="Proteomes" id="UP000032142"/>
    </source>
</evidence>
<sequence>MGCSHKLSGIRRTQDYLATSRTRIRPAPETQLHVSHSSCTQTNSMSLDATYISQTQTNSMR</sequence>
<evidence type="ECO:0000256" key="1">
    <source>
        <dbReference type="SAM" id="MobiDB-lite"/>
    </source>
</evidence>
<feature type="region of interest" description="Disordered" evidence="1">
    <location>
        <begin position="1"/>
        <end position="39"/>
    </location>
</feature>
<proteinExistence type="predicted"/>
<organism evidence="2 3">
    <name type="scientific">Gossypium arboreum</name>
    <name type="common">Tree cotton</name>
    <name type="synonym">Gossypium nanking</name>
    <dbReference type="NCBI Taxonomy" id="29729"/>
    <lineage>
        <taxon>Eukaryota</taxon>
        <taxon>Viridiplantae</taxon>
        <taxon>Streptophyta</taxon>
        <taxon>Embryophyta</taxon>
        <taxon>Tracheophyta</taxon>
        <taxon>Spermatophyta</taxon>
        <taxon>Magnoliopsida</taxon>
        <taxon>eudicotyledons</taxon>
        <taxon>Gunneridae</taxon>
        <taxon>Pentapetalae</taxon>
        <taxon>rosids</taxon>
        <taxon>malvids</taxon>
        <taxon>Malvales</taxon>
        <taxon>Malvaceae</taxon>
        <taxon>Malvoideae</taxon>
        <taxon>Gossypium</taxon>
    </lineage>
</organism>
<dbReference type="AlphaFoldDB" id="A0A0B0NVK4"/>
<accession>A0A0B0NVK4</accession>
<dbReference type="EMBL" id="KN406971">
    <property type="protein sequence ID" value="KHG16810.1"/>
    <property type="molecule type" value="Genomic_DNA"/>
</dbReference>
<dbReference type="Proteomes" id="UP000032142">
    <property type="component" value="Unassembled WGS sequence"/>
</dbReference>
<reference evidence="3" key="1">
    <citation type="submission" date="2014-09" db="EMBL/GenBank/DDBJ databases">
        <authorList>
            <person name="Mudge J."/>
            <person name="Ramaraj T."/>
            <person name="Lindquist I.E."/>
            <person name="Bharti A.K."/>
            <person name="Sundararajan A."/>
            <person name="Cameron C.T."/>
            <person name="Woodward J.E."/>
            <person name="May G.D."/>
            <person name="Brubaker C."/>
            <person name="Broadhvest J."/>
            <person name="Wilkins T.A."/>
        </authorList>
    </citation>
    <scope>NUCLEOTIDE SEQUENCE</scope>
    <source>
        <strain evidence="3">cv. AKA8401</strain>
    </source>
</reference>
<protein>
    <submittedName>
        <fullName evidence="2">Urease accessory UreD 2</fullName>
    </submittedName>
</protein>